<dbReference type="SMART" id="SM00612">
    <property type="entry name" value="Kelch"/>
    <property type="match status" value="5"/>
</dbReference>
<dbReference type="PANTHER" id="PTHR46344:SF27">
    <property type="entry name" value="KELCH REPEAT SUPERFAMILY PROTEIN"/>
    <property type="match status" value="1"/>
</dbReference>
<dbReference type="InterPro" id="IPR037293">
    <property type="entry name" value="Gal_Oxidase_central_sf"/>
</dbReference>
<dbReference type="InterPro" id="IPR015915">
    <property type="entry name" value="Kelch-typ_b-propeller"/>
</dbReference>
<dbReference type="EMBL" id="JAPNKA010000001">
    <property type="protein sequence ID" value="MCY1079507.1"/>
    <property type="molecule type" value="Genomic_DNA"/>
</dbReference>
<evidence type="ECO:0000259" key="4">
    <source>
        <dbReference type="Pfam" id="PF06119"/>
    </source>
</evidence>
<sequence length="576" mass="62154">MADTPQTPSNKPKPVIVDNGPNAHMLSSNDDRSAGPVELGFPVNFFGTVFTSLYVNTNGNVTFREPLYKYLPFRMTTQAPPIIAPFLADVDTRPGASGRVRYGPTTFEGRYALGVNWLDVGYHWERLDKLNRFQLLLVDRSDLGFGDFDIVMNYDRMAWESGESAGGSEGLGGLAAGAGFSAGTGETDTFFEFPGALANGGLLDSNLKTGLTNTKRNSDILGRHIFRMRRGRIDFERSIREGGHLMPRAVLLADGRVLALGEFNPFSDVFNPVTDEWAATGKTTANRRRHTATLLPDGRVLVTGGEDKPRTAELYDPVAGTWAAVTDMSVGRIDHTATLLPDGRVLVVGGHEAFGSTTRNATAELFDPQNGNWTSTGSMQTARSAHTATLVSKNGRALVLVAGGEGATSKLASAELYDPETGTWTATGNMGLVRYAHTATRLQDGRVLVAGGEPSDLSDEFPEPRGRAELYDPATGSWAATGRMNRPRRSHAAVPLNTGHVLVLGGFHESAGIQAGVELYDPVLGSWSVLGPMQVRREFHAALLLEDGRILIVGGITNPNTLQGTYELYYHPFANR</sequence>
<dbReference type="SUPFAM" id="SSF50965">
    <property type="entry name" value="Galactose oxidase, central domain"/>
    <property type="match status" value="1"/>
</dbReference>
<reference evidence="5 6" key="1">
    <citation type="submission" date="2022-11" db="EMBL/GenBank/DDBJ databases">
        <title>Minimal conservation of predation-associated metabolite biosynthetic gene clusters underscores biosynthetic potential of Myxococcota including descriptions for ten novel species: Archangium lansinium sp. nov., Myxococcus landrumus sp. nov., Nannocystis bai.</title>
        <authorList>
            <person name="Ahearne A."/>
            <person name="Stevens C."/>
            <person name="Phillips K."/>
        </authorList>
    </citation>
    <scope>NUCLEOTIDE SEQUENCE [LARGE SCALE GENOMIC DNA]</scope>
    <source>
        <strain evidence="5 6">MIWBW</strain>
    </source>
</reference>
<dbReference type="InterPro" id="IPR003886">
    <property type="entry name" value="NIDO_dom"/>
</dbReference>
<feature type="region of interest" description="Disordered" evidence="3">
    <location>
        <begin position="1"/>
        <end position="31"/>
    </location>
</feature>
<dbReference type="InterPro" id="IPR006652">
    <property type="entry name" value="Kelch_1"/>
</dbReference>
<evidence type="ECO:0000313" key="6">
    <source>
        <dbReference type="Proteomes" id="UP001207654"/>
    </source>
</evidence>
<gene>
    <name evidence="5" type="ORF">OV287_34120</name>
</gene>
<comment type="caution">
    <text evidence="5">The sequence shown here is derived from an EMBL/GenBank/DDBJ whole genome shotgun (WGS) entry which is preliminary data.</text>
</comment>
<organism evidence="5 6">
    <name type="scientific">Archangium lansingense</name>
    <dbReference type="NCBI Taxonomy" id="2995310"/>
    <lineage>
        <taxon>Bacteria</taxon>
        <taxon>Pseudomonadati</taxon>
        <taxon>Myxococcota</taxon>
        <taxon>Myxococcia</taxon>
        <taxon>Myxococcales</taxon>
        <taxon>Cystobacterineae</taxon>
        <taxon>Archangiaceae</taxon>
        <taxon>Archangium</taxon>
    </lineage>
</organism>
<keyword evidence="1" id="KW-0880">Kelch repeat</keyword>
<dbReference type="Gene3D" id="2.120.10.80">
    <property type="entry name" value="Kelch-type beta propeller"/>
    <property type="match status" value="1"/>
</dbReference>
<accession>A0ABT4AF36</accession>
<evidence type="ECO:0000256" key="2">
    <source>
        <dbReference type="ARBA" id="ARBA00022737"/>
    </source>
</evidence>
<feature type="compositionally biased region" description="Polar residues" evidence="3">
    <location>
        <begin position="1"/>
        <end position="10"/>
    </location>
</feature>
<keyword evidence="6" id="KW-1185">Reference proteome</keyword>
<dbReference type="Pfam" id="PF24681">
    <property type="entry name" value="Kelch_KLHDC2_KLHL20_DRC7"/>
    <property type="match status" value="1"/>
</dbReference>
<dbReference type="Proteomes" id="UP001207654">
    <property type="component" value="Unassembled WGS sequence"/>
</dbReference>
<evidence type="ECO:0000256" key="1">
    <source>
        <dbReference type="ARBA" id="ARBA00022441"/>
    </source>
</evidence>
<dbReference type="Gene3D" id="2.130.10.80">
    <property type="entry name" value="Galactose oxidase/kelch, beta-propeller"/>
    <property type="match status" value="2"/>
</dbReference>
<dbReference type="Pfam" id="PF06119">
    <property type="entry name" value="NIDO"/>
    <property type="match status" value="1"/>
</dbReference>
<evidence type="ECO:0000256" key="3">
    <source>
        <dbReference type="SAM" id="MobiDB-lite"/>
    </source>
</evidence>
<keyword evidence="2" id="KW-0677">Repeat</keyword>
<protein>
    <recommendedName>
        <fullName evidence="4">NIDO domain-containing protein</fullName>
    </recommendedName>
</protein>
<dbReference type="PANTHER" id="PTHR46344">
    <property type="entry name" value="OS02G0202900 PROTEIN"/>
    <property type="match status" value="1"/>
</dbReference>
<name>A0ABT4AF36_9BACT</name>
<dbReference type="RefSeq" id="WP_267538223.1">
    <property type="nucleotide sequence ID" value="NZ_JAPNKA010000001.1"/>
</dbReference>
<evidence type="ECO:0000313" key="5">
    <source>
        <dbReference type="EMBL" id="MCY1079507.1"/>
    </source>
</evidence>
<dbReference type="InterPro" id="IPR011043">
    <property type="entry name" value="Gal_Oxase/kelch_b-propeller"/>
</dbReference>
<proteinExistence type="predicted"/>
<feature type="domain" description="NIDO" evidence="4">
    <location>
        <begin position="52"/>
        <end position="229"/>
    </location>
</feature>